<dbReference type="AlphaFoldDB" id="A0A1I3JZA7"/>
<dbReference type="PANTHER" id="PTHR30348">
    <property type="entry name" value="UNCHARACTERIZED PROTEIN YECE"/>
    <property type="match status" value="1"/>
</dbReference>
<dbReference type="InterPro" id="IPR002763">
    <property type="entry name" value="DUF72"/>
</dbReference>
<dbReference type="Gene3D" id="3.20.20.410">
    <property type="entry name" value="Protein of unknown function UPF0759"/>
    <property type="match status" value="1"/>
</dbReference>
<dbReference type="PANTHER" id="PTHR30348:SF4">
    <property type="entry name" value="DUF72 DOMAIN-CONTAINING PROTEIN"/>
    <property type="match status" value="1"/>
</dbReference>
<sequence>MKKSDVLIGCSSFSVGYWKGIFYPEDLASRDYLAFYSTTFKTVEINSTFYHKPTAKTLERWREITTDDFKIFIKMPKAITHVGKLENTLSQTVEFCDQIAAGLQHKLAGFLFQLPPSFKNTPENLEKVLKTVDKKYLNVVEFRHESWWTNEIQEILHKNSLIFCGVSIPKNIPDDFIINDEHFAYYRFHGVPEIFKSSYSDEELEKLANEVKKSSGTSYLFFNNTFGVAAIHNALNLKKMLE</sequence>
<evidence type="ECO:0000313" key="1">
    <source>
        <dbReference type="EMBL" id="SFI65484.1"/>
    </source>
</evidence>
<keyword evidence="2" id="KW-1185">Reference proteome</keyword>
<dbReference type="RefSeq" id="WP_089818311.1">
    <property type="nucleotide sequence ID" value="NZ_FORQ01000001.1"/>
</dbReference>
<dbReference type="EMBL" id="FORQ01000001">
    <property type="protein sequence ID" value="SFI65484.1"/>
    <property type="molecule type" value="Genomic_DNA"/>
</dbReference>
<name>A0A1I3JZA7_9FLAO</name>
<organism evidence="1 2">
    <name type="scientific">Kaistella treverensis</name>
    <dbReference type="NCBI Taxonomy" id="631455"/>
    <lineage>
        <taxon>Bacteria</taxon>
        <taxon>Pseudomonadati</taxon>
        <taxon>Bacteroidota</taxon>
        <taxon>Flavobacteriia</taxon>
        <taxon>Flavobacteriales</taxon>
        <taxon>Weeksellaceae</taxon>
        <taxon>Chryseobacterium group</taxon>
        <taxon>Kaistella</taxon>
    </lineage>
</organism>
<dbReference type="InterPro" id="IPR036520">
    <property type="entry name" value="UPF0759_sf"/>
</dbReference>
<dbReference type="Proteomes" id="UP000242560">
    <property type="component" value="Unassembled WGS sequence"/>
</dbReference>
<protein>
    <submittedName>
        <fullName evidence="1">Uncharacterized conserved protein YecE, DUF72 family</fullName>
    </submittedName>
</protein>
<dbReference type="SUPFAM" id="SSF117396">
    <property type="entry name" value="TM1631-like"/>
    <property type="match status" value="1"/>
</dbReference>
<reference evidence="2" key="1">
    <citation type="submission" date="2016-10" db="EMBL/GenBank/DDBJ databases">
        <authorList>
            <person name="Varghese N."/>
            <person name="Submissions S."/>
        </authorList>
    </citation>
    <scope>NUCLEOTIDE SEQUENCE [LARGE SCALE GENOMIC DNA]</scope>
    <source>
        <strain evidence="2">DSM 22251</strain>
    </source>
</reference>
<evidence type="ECO:0000313" key="2">
    <source>
        <dbReference type="Proteomes" id="UP000242560"/>
    </source>
</evidence>
<gene>
    <name evidence="1" type="ORF">SAMN05421638_0488</name>
</gene>
<accession>A0A1I3JZA7</accession>
<proteinExistence type="predicted"/>
<dbReference type="Pfam" id="PF01904">
    <property type="entry name" value="DUF72"/>
    <property type="match status" value="1"/>
</dbReference>